<reference evidence="1" key="1">
    <citation type="submission" date="2021-06" db="EMBL/GenBank/DDBJ databases">
        <authorList>
            <person name="Kallberg Y."/>
            <person name="Tangrot J."/>
            <person name="Rosling A."/>
        </authorList>
    </citation>
    <scope>NUCLEOTIDE SEQUENCE</scope>
    <source>
        <strain evidence="1">MA453B</strain>
    </source>
</reference>
<evidence type="ECO:0000313" key="1">
    <source>
        <dbReference type="EMBL" id="CAG8569212.1"/>
    </source>
</evidence>
<comment type="caution">
    <text evidence="1">The sequence shown here is derived from an EMBL/GenBank/DDBJ whole genome shotgun (WGS) entry which is preliminary data.</text>
</comment>
<dbReference type="Proteomes" id="UP000789405">
    <property type="component" value="Unassembled WGS sequence"/>
</dbReference>
<proteinExistence type="predicted"/>
<gene>
    <name evidence="1" type="ORF">DERYTH_LOCUS6122</name>
</gene>
<name>A0A9N9BKS3_9GLOM</name>
<evidence type="ECO:0000313" key="2">
    <source>
        <dbReference type="Proteomes" id="UP000789405"/>
    </source>
</evidence>
<protein>
    <submittedName>
        <fullName evidence="1">15626_t:CDS:1</fullName>
    </submittedName>
</protein>
<sequence>MFKVVFQNTPKKIPNLNEYNICIICMFEISLTPQSPIIASESEYFCSTCQDINLRKTLEQKDFIKNINKQVNSIEPTTVNTLIEYTPILFITIANSINSNDPAISTVTNTNSNAIFSSPASVTFTITDFKNLAMPTVTNSSKSTKPAKPAKSTKPIALFNSSSFSGSDEALKKERIFLEIFVELITLNKEMSRVSSSEEETIACQAEILSWYQYAKEFENQLNKELQNNKTTMNKAKSKVYNEIILH</sequence>
<organism evidence="1 2">
    <name type="scientific">Dentiscutata erythropus</name>
    <dbReference type="NCBI Taxonomy" id="1348616"/>
    <lineage>
        <taxon>Eukaryota</taxon>
        <taxon>Fungi</taxon>
        <taxon>Fungi incertae sedis</taxon>
        <taxon>Mucoromycota</taxon>
        <taxon>Glomeromycotina</taxon>
        <taxon>Glomeromycetes</taxon>
        <taxon>Diversisporales</taxon>
        <taxon>Gigasporaceae</taxon>
        <taxon>Dentiscutata</taxon>
    </lineage>
</organism>
<dbReference type="AlphaFoldDB" id="A0A9N9BKS3"/>
<keyword evidence="2" id="KW-1185">Reference proteome</keyword>
<accession>A0A9N9BKS3</accession>
<dbReference type="OrthoDB" id="2494232at2759"/>
<dbReference type="EMBL" id="CAJVPY010002689">
    <property type="protein sequence ID" value="CAG8569212.1"/>
    <property type="molecule type" value="Genomic_DNA"/>
</dbReference>